<dbReference type="InterPro" id="IPR013783">
    <property type="entry name" value="Ig-like_fold"/>
</dbReference>
<dbReference type="InterPro" id="IPR050583">
    <property type="entry name" value="Mycobacterial_A85_antigen"/>
</dbReference>
<evidence type="ECO:0000259" key="1">
    <source>
        <dbReference type="PROSITE" id="PS51166"/>
    </source>
</evidence>
<dbReference type="PANTHER" id="PTHR48098">
    <property type="entry name" value="ENTEROCHELIN ESTERASE-RELATED"/>
    <property type="match status" value="1"/>
</dbReference>
<dbReference type="PANTHER" id="PTHR48098:SF6">
    <property type="entry name" value="FERRI-BACILLIBACTIN ESTERASE BESA"/>
    <property type="match status" value="1"/>
</dbReference>
<dbReference type="KEGG" id="fax:FUAX_11090"/>
<dbReference type="GO" id="GO:0005524">
    <property type="term" value="F:ATP binding"/>
    <property type="evidence" value="ECO:0007669"/>
    <property type="project" value="UniProtKB-KW"/>
</dbReference>
<dbReference type="SUPFAM" id="SSF53474">
    <property type="entry name" value="alpha/beta-Hydrolases"/>
    <property type="match status" value="1"/>
</dbReference>
<dbReference type="Pfam" id="PF00686">
    <property type="entry name" value="CBM_20"/>
    <property type="match status" value="1"/>
</dbReference>
<accession>A0AAU9CTE8</accession>
<proteinExistence type="predicted"/>
<dbReference type="Pfam" id="PF00756">
    <property type="entry name" value="Esterase"/>
    <property type="match status" value="1"/>
</dbReference>
<dbReference type="AlphaFoldDB" id="A0AAU9CTE8"/>
<organism evidence="2 3">
    <name type="scientific">Fulvitalea axinellae</name>
    <dbReference type="NCBI Taxonomy" id="1182444"/>
    <lineage>
        <taxon>Bacteria</taxon>
        <taxon>Pseudomonadati</taxon>
        <taxon>Bacteroidota</taxon>
        <taxon>Cytophagia</taxon>
        <taxon>Cytophagales</taxon>
        <taxon>Persicobacteraceae</taxon>
        <taxon>Fulvitalea</taxon>
    </lineage>
</organism>
<dbReference type="PROSITE" id="PS51166">
    <property type="entry name" value="CBM20"/>
    <property type="match status" value="1"/>
</dbReference>
<evidence type="ECO:0000313" key="2">
    <source>
        <dbReference type="EMBL" id="BDD08677.1"/>
    </source>
</evidence>
<dbReference type="InterPro" id="IPR029058">
    <property type="entry name" value="AB_hydrolase_fold"/>
</dbReference>
<name>A0AAU9CTE8_9BACT</name>
<dbReference type="InterPro" id="IPR000801">
    <property type="entry name" value="Esterase-like"/>
</dbReference>
<keyword evidence="2" id="KW-0547">Nucleotide-binding</keyword>
<keyword evidence="2" id="KW-0067">ATP-binding</keyword>
<feature type="domain" description="CBM20" evidence="1">
    <location>
        <begin position="15"/>
        <end position="120"/>
    </location>
</feature>
<dbReference type="EMBL" id="AP025314">
    <property type="protein sequence ID" value="BDD08677.1"/>
    <property type="molecule type" value="Genomic_DNA"/>
</dbReference>
<reference evidence="2 3" key="1">
    <citation type="submission" date="2021-12" db="EMBL/GenBank/DDBJ databases">
        <title>Genome sequencing of bacteria with rrn-lacking chromosome and rrn-plasmid.</title>
        <authorList>
            <person name="Anda M."/>
            <person name="Iwasaki W."/>
        </authorList>
    </citation>
    <scope>NUCLEOTIDE SEQUENCE [LARGE SCALE GENOMIC DNA]</scope>
    <source>
        <strain evidence="2 3">DSM 100852</strain>
    </source>
</reference>
<dbReference type="InterPro" id="IPR002044">
    <property type="entry name" value="CBM20"/>
</dbReference>
<protein>
    <submittedName>
        <fullName evidence="2">Phosphonate ABC transporter ATP-binding protein</fullName>
    </submittedName>
</protein>
<dbReference type="SUPFAM" id="SSF49452">
    <property type="entry name" value="Starch-binding domain-like"/>
    <property type="match status" value="1"/>
</dbReference>
<evidence type="ECO:0000313" key="3">
    <source>
        <dbReference type="Proteomes" id="UP001348817"/>
    </source>
</evidence>
<dbReference type="Gene3D" id="2.60.40.10">
    <property type="entry name" value="Immunoglobulins"/>
    <property type="match status" value="1"/>
</dbReference>
<dbReference type="GO" id="GO:2001070">
    <property type="term" value="F:starch binding"/>
    <property type="evidence" value="ECO:0007669"/>
    <property type="project" value="InterPro"/>
</dbReference>
<dbReference type="InterPro" id="IPR013784">
    <property type="entry name" value="Carb-bd-like_fold"/>
</dbReference>
<gene>
    <name evidence="2" type="ORF">FUAX_11090</name>
</gene>
<keyword evidence="3" id="KW-1185">Reference proteome</keyword>
<dbReference type="SMART" id="SM01065">
    <property type="entry name" value="CBM_2"/>
    <property type="match status" value="1"/>
</dbReference>
<dbReference type="Gene3D" id="3.40.50.1820">
    <property type="entry name" value="alpha/beta hydrolase"/>
    <property type="match status" value="1"/>
</dbReference>
<dbReference type="Proteomes" id="UP001348817">
    <property type="component" value="Chromosome"/>
</dbReference>
<sequence length="375" mass="42195">MIVASLAWSCSGQKEKGESAVKVSFSVRSVAIDSSAKMYVTGSGEELGFWSPDKVAMEYVGNNTWRTELAFGPKTPIEYKFTLGSWEREAAGANGLPLENFNLLVNADTAVSHEVHFWKDGKNRPQTGQITGTVKYFRQLEAEGILPRDVIVRLPEGYDEQPNRRYPVLYMHDGQNIFDPKTSSFGVDWQVDETVDSLVRRSLIEPVIVVGAYNTTNRTAEYTPGETGSAYMKFMAETLKPLIDKEFRTKPEREHTIVGGSSAGGIASFMLLWEYPEVYSGAICMSPAFKIQHIDYVKNVKAYKGEKRDFKIYIDNGGIGLELELQPGIDEMVEALEAQGYKQGEDLYYILDKNAKHFESAWAERMPEALVFFYK</sequence>